<dbReference type="OrthoDB" id="125727at2157"/>
<evidence type="ECO:0000313" key="2">
    <source>
        <dbReference type="EMBL" id="SFM48124.1"/>
    </source>
</evidence>
<protein>
    <submittedName>
        <fullName evidence="2">Uncharacterized protein</fullName>
    </submittedName>
</protein>
<dbReference type="RefSeq" id="WP_091935229.1">
    <property type="nucleotide sequence ID" value="NZ_FOUJ01000002.1"/>
</dbReference>
<accession>A0A1I4R753</accession>
<evidence type="ECO:0000256" key="1">
    <source>
        <dbReference type="SAM" id="Phobius"/>
    </source>
</evidence>
<keyword evidence="1" id="KW-0812">Transmembrane</keyword>
<organism evidence="2 3">
    <name type="scientific">Methanolobus profundi</name>
    <dbReference type="NCBI Taxonomy" id="487685"/>
    <lineage>
        <taxon>Archaea</taxon>
        <taxon>Methanobacteriati</taxon>
        <taxon>Methanobacteriota</taxon>
        <taxon>Stenosarchaea group</taxon>
        <taxon>Methanomicrobia</taxon>
        <taxon>Methanosarcinales</taxon>
        <taxon>Methanosarcinaceae</taxon>
        <taxon>Methanolobus</taxon>
    </lineage>
</organism>
<dbReference type="Proteomes" id="UP000198535">
    <property type="component" value="Unassembled WGS sequence"/>
</dbReference>
<gene>
    <name evidence="2" type="ORF">SAMN04488696_1406</name>
</gene>
<sequence length="240" mass="26359">MIRTIFMAFLLLSCTATSAYASIFELEIVPISKIKDDPTVYDSTMAYRRISVTGNFSDITKQSATLTDGPDSLNIETSKIELFDGFNISEQALVTGEFIYEPIGESRLVPIYVLRYPIVDMGIVNISDVVADPANHNGKYMTVKGNMSAIDQTMGRYTITVTDDENSALRVFFYGSTELQPGDAVKIYGLYNGNVLHSESMGINRSPLSISTFVPGFSSIMGVIAILSLALLLKSKQRND</sequence>
<evidence type="ECO:0000313" key="3">
    <source>
        <dbReference type="Proteomes" id="UP000198535"/>
    </source>
</evidence>
<proteinExistence type="predicted"/>
<dbReference type="EMBL" id="FOUJ01000002">
    <property type="protein sequence ID" value="SFM48124.1"/>
    <property type="molecule type" value="Genomic_DNA"/>
</dbReference>
<dbReference type="AlphaFoldDB" id="A0A1I4R753"/>
<keyword evidence="1" id="KW-0472">Membrane</keyword>
<feature type="transmembrane region" description="Helical" evidence="1">
    <location>
        <begin position="213"/>
        <end position="233"/>
    </location>
</feature>
<keyword evidence="1" id="KW-1133">Transmembrane helix</keyword>
<name>A0A1I4R753_9EURY</name>
<keyword evidence="3" id="KW-1185">Reference proteome</keyword>
<dbReference type="STRING" id="487685.SAMN04488696_1406"/>
<reference evidence="3" key="1">
    <citation type="submission" date="2016-10" db="EMBL/GenBank/DDBJ databases">
        <authorList>
            <person name="Varghese N."/>
            <person name="Submissions S."/>
        </authorList>
    </citation>
    <scope>NUCLEOTIDE SEQUENCE [LARGE SCALE GENOMIC DNA]</scope>
    <source>
        <strain evidence="3">Mob M</strain>
    </source>
</reference>